<gene>
    <name evidence="2" type="ORF">TSG867_LOCUS16283</name>
</gene>
<reference evidence="2" key="1">
    <citation type="submission" date="2021-02" db="EMBL/GenBank/DDBJ databases">
        <authorList>
            <person name="Nowell W R."/>
        </authorList>
    </citation>
    <scope>NUCLEOTIDE SEQUENCE</scope>
</reference>
<sequence length="76" mass="8664">MSYRREQDRGGNLIPYMIDCKSRAEAKEQAKKASNNHKAPIKHTAHEPDQLPHFHPAGPDGEIKKNGQHFTYPKSK</sequence>
<proteinExistence type="predicted"/>
<name>A0A820RR32_9BILA</name>
<evidence type="ECO:0000313" key="2">
    <source>
        <dbReference type="EMBL" id="CAF4442150.1"/>
    </source>
</evidence>
<organism evidence="2 3">
    <name type="scientific">Rotaria socialis</name>
    <dbReference type="NCBI Taxonomy" id="392032"/>
    <lineage>
        <taxon>Eukaryota</taxon>
        <taxon>Metazoa</taxon>
        <taxon>Spiralia</taxon>
        <taxon>Gnathifera</taxon>
        <taxon>Rotifera</taxon>
        <taxon>Eurotatoria</taxon>
        <taxon>Bdelloidea</taxon>
        <taxon>Philodinida</taxon>
        <taxon>Philodinidae</taxon>
        <taxon>Rotaria</taxon>
    </lineage>
</organism>
<evidence type="ECO:0000256" key="1">
    <source>
        <dbReference type="SAM" id="MobiDB-lite"/>
    </source>
</evidence>
<accession>A0A820RR32</accession>
<dbReference type="Proteomes" id="UP000663862">
    <property type="component" value="Unassembled WGS sequence"/>
</dbReference>
<protein>
    <submittedName>
        <fullName evidence="2">Uncharacterized protein</fullName>
    </submittedName>
</protein>
<dbReference type="AlphaFoldDB" id="A0A820RR32"/>
<evidence type="ECO:0000313" key="3">
    <source>
        <dbReference type="Proteomes" id="UP000663862"/>
    </source>
</evidence>
<dbReference type="EMBL" id="CAJOBQ010000987">
    <property type="protein sequence ID" value="CAF4442150.1"/>
    <property type="molecule type" value="Genomic_DNA"/>
</dbReference>
<feature type="region of interest" description="Disordered" evidence="1">
    <location>
        <begin position="24"/>
        <end position="76"/>
    </location>
</feature>
<comment type="caution">
    <text evidence="2">The sequence shown here is derived from an EMBL/GenBank/DDBJ whole genome shotgun (WGS) entry which is preliminary data.</text>
</comment>